<protein>
    <recommendedName>
        <fullName evidence="5">Lipoprotein</fullName>
    </recommendedName>
</protein>
<accession>A0ABY4PUN6</accession>
<gene>
    <name evidence="3" type="ORF">M4V62_16945</name>
</gene>
<evidence type="ECO:0000256" key="2">
    <source>
        <dbReference type="SAM" id="SignalP"/>
    </source>
</evidence>
<reference evidence="3 4" key="1">
    <citation type="submission" date="2022-05" db="EMBL/GenBank/DDBJ databases">
        <authorList>
            <person name="Zhou X."/>
            <person name="Li K."/>
            <person name="Man Y."/>
        </authorList>
    </citation>
    <scope>NUCLEOTIDE SEQUENCE [LARGE SCALE GENOMIC DNA]</scope>
    <source>
        <strain evidence="3 4">MS405</strain>
    </source>
</reference>
<organism evidence="3 4">
    <name type="scientific">Streptomyces durmitorensis</name>
    <dbReference type="NCBI Taxonomy" id="319947"/>
    <lineage>
        <taxon>Bacteria</taxon>
        <taxon>Bacillati</taxon>
        <taxon>Actinomycetota</taxon>
        <taxon>Actinomycetes</taxon>
        <taxon>Kitasatosporales</taxon>
        <taxon>Streptomycetaceae</taxon>
        <taxon>Streptomyces</taxon>
    </lineage>
</organism>
<sequence length="173" mass="18048">MRRRDVGQALALCAALLSAALVTGCTSGSQGADGVEASSGPERQKKSESPSTPPSTAREERRLGEQAERAVGTETIDDSDPLFVESGLERVGDGIHTESEVPKGRSFELSVACAGKGEITLSVGPKKPVSQTVDCDGVPVLHRVTDPPGRLRIDTESRSGAAGMVAWHLAKAE</sequence>
<feature type="compositionally biased region" description="Basic and acidic residues" evidence="1">
    <location>
        <begin position="57"/>
        <end position="68"/>
    </location>
</feature>
<keyword evidence="2" id="KW-0732">Signal</keyword>
<name>A0ABY4PUN6_9ACTN</name>
<proteinExistence type="predicted"/>
<evidence type="ECO:0000313" key="4">
    <source>
        <dbReference type="Proteomes" id="UP000829992"/>
    </source>
</evidence>
<dbReference type="RefSeq" id="WP_249588104.1">
    <property type="nucleotide sequence ID" value="NZ_BAAAQL010000010.1"/>
</dbReference>
<dbReference type="Proteomes" id="UP000829992">
    <property type="component" value="Chromosome"/>
</dbReference>
<evidence type="ECO:0008006" key="5">
    <source>
        <dbReference type="Google" id="ProtNLM"/>
    </source>
</evidence>
<dbReference type="EMBL" id="CP097289">
    <property type="protein sequence ID" value="UQT56649.1"/>
    <property type="molecule type" value="Genomic_DNA"/>
</dbReference>
<evidence type="ECO:0000256" key="1">
    <source>
        <dbReference type="SAM" id="MobiDB-lite"/>
    </source>
</evidence>
<feature type="signal peptide" evidence="2">
    <location>
        <begin position="1"/>
        <end position="31"/>
    </location>
</feature>
<evidence type="ECO:0000313" key="3">
    <source>
        <dbReference type="EMBL" id="UQT56649.1"/>
    </source>
</evidence>
<dbReference type="PROSITE" id="PS51257">
    <property type="entry name" value="PROKAR_LIPOPROTEIN"/>
    <property type="match status" value="1"/>
</dbReference>
<feature type="region of interest" description="Disordered" evidence="1">
    <location>
        <begin position="27"/>
        <end position="80"/>
    </location>
</feature>
<feature type="chain" id="PRO_5045189092" description="Lipoprotein" evidence="2">
    <location>
        <begin position="32"/>
        <end position="173"/>
    </location>
</feature>
<keyword evidence="4" id="KW-1185">Reference proteome</keyword>